<dbReference type="AlphaFoldDB" id="A0A931AEG1"/>
<comment type="caution">
    <text evidence="1">The sequence shown here is derived from an EMBL/GenBank/DDBJ whole genome shotgun (WGS) entry which is preliminary data.</text>
</comment>
<evidence type="ECO:0000313" key="2">
    <source>
        <dbReference type="Proteomes" id="UP000605361"/>
    </source>
</evidence>
<organism evidence="1 2">
    <name type="scientific">Nonomuraea cypriaca</name>
    <dbReference type="NCBI Taxonomy" id="1187855"/>
    <lineage>
        <taxon>Bacteria</taxon>
        <taxon>Bacillati</taxon>
        <taxon>Actinomycetota</taxon>
        <taxon>Actinomycetes</taxon>
        <taxon>Streptosporangiales</taxon>
        <taxon>Streptosporangiaceae</taxon>
        <taxon>Nonomuraea</taxon>
    </lineage>
</organism>
<dbReference type="EMBL" id="JADOGI010000151">
    <property type="protein sequence ID" value="MBF8191231.1"/>
    <property type="molecule type" value="Genomic_DNA"/>
</dbReference>
<dbReference type="RefSeq" id="WP_195900138.1">
    <property type="nucleotide sequence ID" value="NZ_JADOGI010000151.1"/>
</dbReference>
<dbReference type="Pfam" id="PF19875">
    <property type="entry name" value="DUF6348"/>
    <property type="match status" value="1"/>
</dbReference>
<gene>
    <name evidence="1" type="ORF">ITP53_37095</name>
</gene>
<sequence length="242" mass="24965">MDEVRLPDATVLAMVAGHLSAATGRPWDVGDGMAKGPGTAGVVLGDDHTGSPGHLDLDFVLDVGRPQDTTISDCVAGYGGTTEEAVDRAIQIWLGTTGSALLELLAFRDGPDPATPDGFPGAYAGHFAPDDPDGFPGWHAVHGGIIGWGTGDDHDAVQRWAVGTALLPHLAPALKGTFGRDHLIGVKAFFGGGQGGETAEIRANGAHHEAGSQALAALDWPRPASGLAYARTFILLLHDETD</sequence>
<protein>
    <submittedName>
        <fullName evidence="1">Uncharacterized protein</fullName>
    </submittedName>
</protein>
<keyword evidence="2" id="KW-1185">Reference proteome</keyword>
<evidence type="ECO:0000313" key="1">
    <source>
        <dbReference type="EMBL" id="MBF8191231.1"/>
    </source>
</evidence>
<dbReference type="Proteomes" id="UP000605361">
    <property type="component" value="Unassembled WGS sequence"/>
</dbReference>
<reference evidence="1" key="1">
    <citation type="submission" date="2020-11" db="EMBL/GenBank/DDBJ databases">
        <title>Whole-genome analyses of Nonomuraea sp. K274.</title>
        <authorList>
            <person name="Veyisoglu A."/>
        </authorList>
    </citation>
    <scope>NUCLEOTIDE SEQUENCE</scope>
    <source>
        <strain evidence="1">K274</strain>
    </source>
</reference>
<name>A0A931AEG1_9ACTN</name>
<accession>A0A931AEG1</accession>
<dbReference type="InterPro" id="IPR045929">
    <property type="entry name" value="DUF6348"/>
</dbReference>
<proteinExistence type="predicted"/>